<dbReference type="PANTHER" id="PTHR33619">
    <property type="entry name" value="POLYSACCHARIDE EXPORT PROTEIN GFCE-RELATED"/>
    <property type="match status" value="1"/>
</dbReference>
<accession>A0ABQ6P6Q3</accession>
<protein>
    <recommendedName>
        <fullName evidence="2">Polysaccharide export protein N-terminal domain-containing protein</fullName>
    </recommendedName>
</protein>
<evidence type="ECO:0000259" key="2">
    <source>
        <dbReference type="Pfam" id="PF02563"/>
    </source>
</evidence>
<dbReference type="PANTHER" id="PTHR33619:SF3">
    <property type="entry name" value="POLYSACCHARIDE EXPORT PROTEIN GFCE-RELATED"/>
    <property type="match status" value="1"/>
</dbReference>
<keyword evidence="4" id="KW-1185">Reference proteome</keyword>
<comment type="caution">
    <text evidence="3">The sequence shown here is derived from an EMBL/GenBank/DDBJ whole genome shotgun (WGS) entry which is preliminary data.</text>
</comment>
<dbReference type="EMBL" id="BTFW01000001">
    <property type="protein sequence ID" value="GMM60921.1"/>
    <property type="molecule type" value="Genomic_DNA"/>
</dbReference>
<dbReference type="Proteomes" id="UP001187221">
    <property type="component" value="Unassembled WGS sequence"/>
</dbReference>
<keyword evidence="1" id="KW-0732">Signal</keyword>
<evidence type="ECO:0000256" key="1">
    <source>
        <dbReference type="ARBA" id="ARBA00022729"/>
    </source>
</evidence>
<dbReference type="Pfam" id="PF02563">
    <property type="entry name" value="Poly_export"/>
    <property type="match status" value="1"/>
</dbReference>
<evidence type="ECO:0000313" key="4">
    <source>
        <dbReference type="Proteomes" id="UP001187221"/>
    </source>
</evidence>
<organism evidence="3 4">
    <name type="scientific">Novosphingobium pituita</name>
    <dbReference type="NCBI Taxonomy" id="3056842"/>
    <lineage>
        <taxon>Bacteria</taxon>
        <taxon>Pseudomonadati</taxon>
        <taxon>Pseudomonadota</taxon>
        <taxon>Alphaproteobacteria</taxon>
        <taxon>Sphingomonadales</taxon>
        <taxon>Sphingomonadaceae</taxon>
        <taxon>Novosphingobium</taxon>
    </lineage>
</organism>
<proteinExistence type="predicted"/>
<sequence>MVVGEPDLSAAKLVVDDAGRLEIPLLGSVMVGGLSPDQASRLLERKLGERYLRDPHVALNVTVAAEKLVSVEGQVNHAGSYPVEGNTTLLGALAMAQSPTRIAKLNETMLFRTVSGQRMVARFDIKRIRAGIDPDPQILAGDVVVVGFAPAKAVYRDVLLAAPILNIFTRF</sequence>
<dbReference type="Gene3D" id="3.10.560.10">
    <property type="entry name" value="Outer membrane lipoprotein wza domain like"/>
    <property type="match status" value="1"/>
</dbReference>
<reference evidence="3 4" key="1">
    <citation type="submission" date="2023-06" db="EMBL/GenBank/DDBJ databases">
        <title>Draft genome sequence of Novosphingobium sp. strain IK01.</title>
        <authorList>
            <person name="Hatamoto M."/>
            <person name="Ikarashi T."/>
            <person name="Yamaguchi T."/>
        </authorList>
    </citation>
    <scope>NUCLEOTIDE SEQUENCE [LARGE SCALE GENOMIC DNA]</scope>
    <source>
        <strain evidence="3 4">IK01</strain>
    </source>
</reference>
<dbReference type="InterPro" id="IPR003715">
    <property type="entry name" value="Poly_export_N"/>
</dbReference>
<feature type="domain" description="Polysaccharide export protein N-terminal" evidence="2">
    <location>
        <begin position="2"/>
        <end position="61"/>
    </location>
</feature>
<name>A0ABQ6P6Q3_9SPHN</name>
<dbReference type="InterPro" id="IPR049712">
    <property type="entry name" value="Poly_export"/>
</dbReference>
<evidence type="ECO:0000313" key="3">
    <source>
        <dbReference type="EMBL" id="GMM60921.1"/>
    </source>
</evidence>
<gene>
    <name evidence="3" type="ORF">NUTIK01_16980</name>
</gene>